<dbReference type="AlphaFoldDB" id="A0A7K1T0D8"/>
<keyword evidence="2" id="KW-1185">Reference proteome</keyword>
<evidence type="ECO:0000313" key="2">
    <source>
        <dbReference type="Proteomes" id="UP000462014"/>
    </source>
</evidence>
<accession>A0A7K1T0D8</accession>
<comment type="caution">
    <text evidence="1">The sequence shown here is derived from an EMBL/GenBank/DDBJ whole genome shotgun (WGS) entry which is preliminary data.</text>
</comment>
<name>A0A7K1T0D8_9SPHI</name>
<gene>
    <name evidence="1" type="ORF">GO621_15970</name>
</gene>
<evidence type="ECO:0000313" key="1">
    <source>
        <dbReference type="EMBL" id="MVN23024.1"/>
    </source>
</evidence>
<sequence>MKHKILLVIFSGINLCAYSQKVIKDQAIIYQEERMVYKQWDKNKFTPVFKWYNPGSYAAYAATWLLHPDYKNGEDLRPLRPGGEQTQRLALAAAMQVTSDYYKKEADTLRNTALTEFMNYSGTVSALDPLYNLYYKKELAPLDNIVANAFLNVTPDVVLYMADSGAYSWYLTQMNSLKERYDNARVVDLDRGQRILLYHRIMLEYRKYAANWKYKLSMAKVMLTYQQKMKNKIENTAAYFSNPTKTDDQIMNDILKNRKNFNP</sequence>
<dbReference type="EMBL" id="WPIK01000016">
    <property type="protein sequence ID" value="MVN23024.1"/>
    <property type="molecule type" value="Genomic_DNA"/>
</dbReference>
<dbReference type="Proteomes" id="UP000462014">
    <property type="component" value="Unassembled WGS sequence"/>
</dbReference>
<proteinExistence type="predicted"/>
<dbReference type="RefSeq" id="WP_157568849.1">
    <property type="nucleotide sequence ID" value="NZ_WPIK01000016.1"/>
</dbReference>
<reference evidence="1 2" key="1">
    <citation type="submission" date="2019-12" db="EMBL/GenBank/DDBJ databases">
        <title>Mucilaginibacter sp. HMF7410 genome sequencing and assembly.</title>
        <authorList>
            <person name="Kang H."/>
            <person name="Cha I."/>
            <person name="Kim H."/>
            <person name="Joh K."/>
        </authorList>
    </citation>
    <scope>NUCLEOTIDE SEQUENCE [LARGE SCALE GENOMIC DNA]</scope>
    <source>
        <strain evidence="1 2">HMF7410</strain>
    </source>
</reference>
<organism evidence="1 2">
    <name type="scientific">Mucilaginibacter arboris</name>
    <dbReference type="NCBI Taxonomy" id="2682090"/>
    <lineage>
        <taxon>Bacteria</taxon>
        <taxon>Pseudomonadati</taxon>
        <taxon>Bacteroidota</taxon>
        <taxon>Sphingobacteriia</taxon>
        <taxon>Sphingobacteriales</taxon>
        <taxon>Sphingobacteriaceae</taxon>
        <taxon>Mucilaginibacter</taxon>
    </lineage>
</organism>
<protein>
    <submittedName>
        <fullName evidence="1">Uncharacterized protein</fullName>
    </submittedName>
</protein>